<dbReference type="GO" id="GO:0140114">
    <property type="term" value="P:cellular detoxification of fluoride"/>
    <property type="evidence" value="ECO:0007669"/>
    <property type="project" value="UniProtKB-UniRule"/>
</dbReference>
<dbReference type="PANTHER" id="PTHR28259:SF1">
    <property type="entry name" value="FLUORIDE EXPORT PROTEIN 1-RELATED"/>
    <property type="match status" value="1"/>
</dbReference>
<keyword evidence="5 11" id="KW-1133">Transmembrane helix</keyword>
<evidence type="ECO:0000256" key="8">
    <source>
        <dbReference type="ARBA" id="ARBA00023303"/>
    </source>
</evidence>
<feature type="transmembrane region" description="Helical" evidence="11">
    <location>
        <begin position="106"/>
        <end position="124"/>
    </location>
</feature>
<keyword evidence="2 11" id="KW-1003">Cell membrane</keyword>
<dbReference type="Pfam" id="PF02537">
    <property type="entry name" value="CRCB"/>
    <property type="match status" value="1"/>
</dbReference>
<evidence type="ECO:0000256" key="1">
    <source>
        <dbReference type="ARBA" id="ARBA00004651"/>
    </source>
</evidence>
<feature type="transmembrane region" description="Helical" evidence="11">
    <location>
        <begin position="33"/>
        <end position="56"/>
    </location>
</feature>
<evidence type="ECO:0000256" key="9">
    <source>
        <dbReference type="ARBA" id="ARBA00035120"/>
    </source>
</evidence>
<comment type="similarity">
    <text evidence="9 11">Belongs to the fluoride channel Fluc/FEX (TC 1.A.43) family.</text>
</comment>
<dbReference type="GO" id="GO:0046872">
    <property type="term" value="F:metal ion binding"/>
    <property type="evidence" value="ECO:0007669"/>
    <property type="project" value="UniProtKB-KW"/>
</dbReference>
<evidence type="ECO:0000256" key="4">
    <source>
        <dbReference type="ARBA" id="ARBA00022692"/>
    </source>
</evidence>
<dbReference type="RefSeq" id="WP_181550604.1">
    <property type="nucleotide sequence ID" value="NZ_JACDUS010000003.1"/>
</dbReference>
<dbReference type="GO" id="GO:0005886">
    <property type="term" value="C:plasma membrane"/>
    <property type="evidence" value="ECO:0007669"/>
    <property type="project" value="UniProtKB-SubCell"/>
</dbReference>
<evidence type="ECO:0000256" key="11">
    <source>
        <dbReference type="HAMAP-Rule" id="MF_00454"/>
    </source>
</evidence>
<keyword evidence="6 11" id="KW-0406">Ion transport</keyword>
<evidence type="ECO:0000256" key="6">
    <source>
        <dbReference type="ARBA" id="ARBA00023065"/>
    </source>
</evidence>
<feature type="binding site" evidence="11">
    <location>
        <position position="79"/>
    </location>
    <ligand>
        <name>Na(+)</name>
        <dbReference type="ChEBI" id="CHEBI:29101"/>
        <note>structural</note>
    </ligand>
</feature>
<comment type="function">
    <text evidence="11">Fluoride-specific ion channel. Important for reducing fluoride concentration in the cell, thus reducing its toxicity.</text>
</comment>
<comment type="catalytic activity">
    <reaction evidence="10">
        <text>fluoride(in) = fluoride(out)</text>
        <dbReference type="Rhea" id="RHEA:76159"/>
        <dbReference type="ChEBI" id="CHEBI:17051"/>
    </reaction>
    <physiologicalReaction direction="left-to-right" evidence="10">
        <dbReference type="Rhea" id="RHEA:76160"/>
    </physiologicalReaction>
</comment>
<dbReference type="HAMAP" id="MF_00454">
    <property type="entry name" value="FluC"/>
    <property type="match status" value="1"/>
</dbReference>
<feature type="binding site" evidence="11">
    <location>
        <position position="76"/>
    </location>
    <ligand>
        <name>Na(+)</name>
        <dbReference type="ChEBI" id="CHEBI:29101"/>
        <note>structural</note>
    </ligand>
</feature>
<sequence length="125" mass="13318">MITRILLLSAAGAAGTLCRYGLAGLVHRFAGAGFPWGTLAVNITGCFLAGAGWAFFESRWPAAGQARIVVMIGFMGAFTTFSSYILETQQLMRAAEWLPAAGNFLLQNGLGFLALLCGVSLIRWI</sequence>
<name>A0A7W0C8A5_9BACT</name>
<dbReference type="PANTHER" id="PTHR28259">
    <property type="entry name" value="FLUORIDE EXPORT PROTEIN 1-RELATED"/>
    <property type="match status" value="1"/>
</dbReference>
<comment type="caution">
    <text evidence="12">The sequence shown here is derived from an EMBL/GenBank/DDBJ whole genome shotgun (WGS) entry which is preliminary data.</text>
</comment>
<evidence type="ECO:0000256" key="3">
    <source>
        <dbReference type="ARBA" id="ARBA00022519"/>
    </source>
</evidence>
<evidence type="ECO:0000256" key="10">
    <source>
        <dbReference type="ARBA" id="ARBA00035585"/>
    </source>
</evidence>
<dbReference type="EMBL" id="JACDUS010000003">
    <property type="protein sequence ID" value="MBA2880930.1"/>
    <property type="molecule type" value="Genomic_DNA"/>
</dbReference>
<dbReference type="Proteomes" id="UP000525298">
    <property type="component" value="Unassembled WGS sequence"/>
</dbReference>
<dbReference type="AlphaFoldDB" id="A0A7W0C8A5"/>
<proteinExistence type="inferred from homology"/>
<organism evidence="12 13">
    <name type="scientific">Desulfosalsimonas propionicica</name>
    <dbReference type="NCBI Taxonomy" id="332175"/>
    <lineage>
        <taxon>Bacteria</taxon>
        <taxon>Pseudomonadati</taxon>
        <taxon>Thermodesulfobacteriota</taxon>
        <taxon>Desulfobacteria</taxon>
        <taxon>Desulfobacterales</taxon>
        <taxon>Desulfosalsimonadaceae</taxon>
        <taxon>Desulfosalsimonas</taxon>
    </lineage>
</organism>
<keyword evidence="13" id="KW-1185">Reference proteome</keyword>
<feature type="transmembrane region" description="Helical" evidence="11">
    <location>
        <begin position="68"/>
        <end position="86"/>
    </location>
</feature>
<keyword evidence="4 11" id="KW-0812">Transmembrane</keyword>
<keyword evidence="11" id="KW-0479">Metal-binding</keyword>
<gene>
    <name evidence="11" type="primary">fluC</name>
    <name evidence="11" type="synonym">crcB</name>
    <name evidence="12" type="ORF">HNR65_001256</name>
</gene>
<dbReference type="InterPro" id="IPR003691">
    <property type="entry name" value="FluC"/>
</dbReference>
<evidence type="ECO:0000256" key="2">
    <source>
        <dbReference type="ARBA" id="ARBA00022475"/>
    </source>
</evidence>
<evidence type="ECO:0000256" key="5">
    <source>
        <dbReference type="ARBA" id="ARBA00022989"/>
    </source>
</evidence>
<evidence type="ECO:0000256" key="7">
    <source>
        <dbReference type="ARBA" id="ARBA00023136"/>
    </source>
</evidence>
<reference evidence="12 13" key="1">
    <citation type="submission" date="2020-07" db="EMBL/GenBank/DDBJ databases">
        <title>Genomic Encyclopedia of Type Strains, Phase IV (KMG-IV): sequencing the most valuable type-strain genomes for metagenomic binning, comparative biology and taxonomic classification.</title>
        <authorList>
            <person name="Goeker M."/>
        </authorList>
    </citation>
    <scope>NUCLEOTIDE SEQUENCE [LARGE SCALE GENOMIC DNA]</scope>
    <source>
        <strain evidence="12 13">DSM 17721</strain>
    </source>
</reference>
<keyword evidence="8 11" id="KW-0407">Ion channel</keyword>
<comment type="subcellular location">
    <subcellularLocation>
        <location evidence="1 11">Cell membrane</location>
        <topology evidence="1 11">Multi-pass membrane protein</topology>
    </subcellularLocation>
</comment>
<protein>
    <recommendedName>
        <fullName evidence="11">Fluoride-specific ion channel FluC</fullName>
    </recommendedName>
</protein>
<keyword evidence="11" id="KW-0813">Transport</keyword>
<accession>A0A7W0C8A5</accession>
<keyword evidence="3" id="KW-0997">Cell inner membrane</keyword>
<keyword evidence="7 11" id="KW-0472">Membrane</keyword>
<dbReference type="GO" id="GO:0062054">
    <property type="term" value="F:fluoride channel activity"/>
    <property type="evidence" value="ECO:0007669"/>
    <property type="project" value="UniProtKB-UniRule"/>
</dbReference>
<evidence type="ECO:0000313" key="13">
    <source>
        <dbReference type="Proteomes" id="UP000525298"/>
    </source>
</evidence>
<keyword evidence="11" id="KW-0915">Sodium</keyword>
<evidence type="ECO:0000313" key="12">
    <source>
        <dbReference type="EMBL" id="MBA2880930.1"/>
    </source>
</evidence>
<comment type="activity regulation">
    <text evidence="11">Na(+) is not transported, but it plays an essential structural role and its presence is essential for fluoride channel function.</text>
</comment>